<comment type="caution">
    <text evidence="2">The sequence shown here is derived from an EMBL/GenBank/DDBJ whole genome shotgun (WGS) entry which is preliminary data.</text>
</comment>
<accession>A0A4Y3WFX6</accession>
<evidence type="ECO:0000313" key="3">
    <source>
        <dbReference type="Proteomes" id="UP000318825"/>
    </source>
</evidence>
<sequence length="328" mass="36032">MTKPASDDGGVYVDLVRLISLERKGRRVSLLPRQPVSSLLSGRNSSRLRGRGLNFEEIRDYRSGDDVRSIDWKVTARLRRPHVRVFKEERDRQAILVIDQRLSMFFGSKRAMKSVTAAEMAAVIAWRILNVGDRVGAIVFNDSGIVEVRPRRSRQTVLQILSAIVSQNRQLGVGRGISSNVENLNTALSRVRQLAPHDATIVVISDFFGVNDATRGLAAAITQHNDVIAVLVHDPLQSELPDSGRITVTDGELQIALDARHGATRRSILGMSKARLHDVLTWSRQLGIPVLPLNTAEEPLDQLQKLLGLLPQNTARGGHQSAVGGGHG</sequence>
<dbReference type="SUPFAM" id="SSF53300">
    <property type="entry name" value="vWA-like"/>
    <property type="match status" value="1"/>
</dbReference>
<feature type="domain" description="DUF58" evidence="1">
    <location>
        <begin position="57"/>
        <end position="258"/>
    </location>
</feature>
<evidence type="ECO:0000259" key="1">
    <source>
        <dbReference type="Pfam" id="PF01882"/>
    </source>
</evidence>
<reference evidence="2 3" key="1">
    <citation type="submission" date="2019-06" db="EMBL/GenBank/DDBJ databases">
        <title>Whole genome shotgun sequence of Nitrobacter winogradskyi NBRC 14297.</title>
        <authorList>
            <person name="Hosoyama A."/>
            <person name="Uohara A."/>
            <person name="Ohji S."/>
            <person name="Ichikawa N."/>
        </authorList>
    </citation>
    <scope>NUCLEOTIDE SEQUENCE [LARGE SCALE GENOMIC DNA]</scope>
    <source>
        <strain evidence="2 3">NBRC 14297</strain>
    </source>
</reference>
<dbReference type="OrthoDB" id="9776116at2"/>
<protein>
    <recommendedName>
        <fullName evidence="1">DUF58 domain-containing protein</fullName>
    </recommendedName>
</protein>
<dbReference type="RefSeq" id="WP_141385176.1">
    <property type="nucleotide sequence ID" value="NZ_BJNF01000109.1"/>
</dbReference>
<organism evidence="2 3">
    <name type="scientific">Nitrobacter winogradskyi</name>
    <name type="common">Nitrobacter agilis</name>
    <dbReference type="NCBI Taxonomy" id="913"/>
    <lineage>
        <taxon>Bacteria</taxon>
        <taxon>Pseudomonadati</taxon>
        <taxon>Pseudomonadota</taxon>
        <taxon>Alphaproteobacteria</taxon>
        <taxon>Hyphomicrobiales</taxon>
        <taxon>Nitrobacteraceae</taxon>
        <taxon>Nitrobacter</taxon>
    </lineage>
</organism>
<dbReference type="InterPro" id="IPR002881">
    <property type="entry name" value="DUF58"/>
</dbReference>
<dbReference type="InterPro" id="IPR036465">
    <property type="entry name" value="vWFA_dom_sf"/>
</dbReference>
<dbReference type="Proteomes" id="UP000318825">
    <property type="component" value="Unassembled WGS sequence"/>
</dbReference>
<dbReference type="AlphaFoldDB" id="A0A4Y3WFX6"/>
<evidence type="ECO:0000313" key="2">
    <source>
        <dbReference type="EMBL" id="GEC17428.1"/>
    </source>
</evidence>
<dbReference type="Pfam" id="PF01882">
    <property type="entry name" value="DUF58"/>
    <property type="match status" value="1"/>
</dbReference>
<proteinExistence type="predicted"/>
<dbReference type="Gene3D" id="3.40.50.410">
    <property type="entry name" value="von Willebrand factor, type A domain"/>
    <property type="match status" value="1"/>
</dbReference>
<name>A0A4Y3WFX6_NITWI</name>
<dbReference type="PANTHER" id="PTHR33608">
    <property type="entry name" value="BLL2464 PROTEIN"/>
    <property type="match status" value="1"/>
</dbReference>
<dbReference type="PANTHER" id="PTHR33608:SF12">
    <property type="entry name" value="DUF58 DOMAIN-CONTAINING PROTEIN"/>
    <property type="match status" value="1"/>
</dbReference>
<dbReference type="EMBL" id="BJNF01000109">
    <property type="protein sequence ID" value="GEC17428.1"/>
    <property type="molecule type" value="Genomic_DNA"/>
</dbReference>
<gene>
    <name evidence="2" type="ORF">NWI01_33200</name>
</gene>